<evidence type="ECO:0000259" key="7">
    <source>
        <dbReference type="Pfam" id="PF14693"/>
    </source>
</evidence>
<evidence type="ECO:0000256" key="3">
    <source>
        <dbReference type="ARBA" id="ARBA00022980"/>
    </source>
</evidence>
<dbReference type="PANTHER" id="PTHR33284">
    <property type="entry name" value="RIBOSOMAL PROTEIN L25/GLN-TRNA SYNTHETASE, ANTI-CODON-BINDING DOMAIN-CONTAINING PROTEIN"/>
    <property type="match status" value="1"/>
</dbReference>
<dbReference type="NCBIfam" id="NF004128">
    <property type="entry name" value="PRK05618.1-2"/>
    <property type="match status" value="1"/>
</dbReference>
<dbReference type="InterPro" id="IPR011035">
    <property type="entry name" value="Ribosomal_bL25/Gln-tRNA_synth"/>
</dbReference>
<comment type="similarity">
    <text evidence="5">Belongs to the bacterial ribosomal protein bL25 family. CTC subfamily.</text>
</comment>
<keyword evidence="2 5" id="KW-0694">RNA-binding</keyword>
<dbReference type="InterPro" id="IPR029751">
    <property type="entry name" value="Ribosomal_L25_dom"/>
</dbReference>
<evidence type="ECO:0000256" key="2">
    <source>
        <dbReference type="ARBA" id="ARBA00022884"/>
    </source>
</evidence>
<comment type="caution">
    <text evidence="8">The sequence shown here is derived from an EMBL/GenBank/DDBJ whole genome shotgun (WGS) entry which is preliminary data.</text>
</comment>
<dbReference type="GO" id="GO:0008097">
    <property type="term" value="F:5S rRNA binding"/>
    <property type="evidence" value="ECO:0007669"/>
    <property type="project" value="InterPro"/>
</dbReference>
<dbReference type="InterPro" id="IPR037121">
    <property type="entry name" value="Ribosomal_bL25_C"/>
</dbReference>
<dbReference type="Gene3D" id="2.40.240.10">
    <property type="entry name" value="Ribosomal Protein L25, Chain P"/>
    <property type="match status" value="1"/>
</dbReference>
<dbReference type="NCBIfam" id="NF004612">
    <property type="entry name" value="PRK05943.1"/>
    <property type="match status" value="1"/>
</dbReference>
<comment type="subunit">
    <text evidence="5">Part of the 50S ribosomal subunit; part of the 5S rRNA/L5/L18/L25 subcomplex. Contacts the 5S rRNA. Binds to the 5S rRNA independently of L5 and L18.</text>
</comment>
<organism evidence="8 9">
    <name type="scientific">Caballeronia glathei</name>
    <dbReference type="NCBI Taxonomy" id="60547"/>
    <lineage>
        <taxon>Bacteria</taxon>
        <taxon>Pseudomonadati</taxon>
        <taxon>Pseudomonadota</taxon>
        <taxon>Betaproteobacteria</taxon>
        <taxon>Burkholderiales</taxon>
        <taxon>Burkholderiaceae</taxon>
        <taxon>Caballeronia</taxon>
    </lineage>
</organism>
<dbReference type="GO" id="GO:0022625">
    <property type="term" value="C:cytosolic large ribosomal subunit"/>
    <property type="evidence" value="ECO:0007669"/>
    <property type="project" value="TreeGrafter"/>
</dbReference>
<evidence type="ECO:0000256" key="1">
    <source>
        <dbReference type="ARBA" id="ARBA00022730"/>
    </source>
</evidence>
<dbReference type="NCBIfam" id="TIGR00731">
    <property type="entry name" value="bL25_bact_ctc"/>
    <property type="match status" value="1"/>
</dbReference>
<dbReference type="RefSeq" id="WP_035941331.1">
    <property type="nucleotide sequence ID" value="NZ_CADFFX010000003.1"/>
</dbReference>
<dbReference type="InterPro" id="IPR001021">
    <property type="entry name" value="Ribosomal_bL25_long"/>
</dbReference>
<proteinExistence type="inferred from homology"/>
<name>A0A069PWB5_9BURK</name>
<dbReference type="NCBIfam" id="NF004130">
    <property type="entry name" value="PRK05618.1-5"/>
    <property type="match status" value="1"/>
</dbReference>
<dbReference type="SUPFAM" id="SSF50715">
    <property type="entry name" value="Ribosomal protein L25-like"/>
    <property type="match status" value="1"/>
</dbReference>
<feature type="domain" description="Large ribosomal subunit protein bL25 beta" evidence="7">
    <location>
        <begin position="98"/>
        <end position="186"/>
    </location>
</feature>
<keyword evidence="4 5" id="KW-0687">Ribonucleoprotein</keyword>
<dbReference type="AlphaFoldDB" id="A0A069PWB5"/>
<dbReference type="Proteomes" id="UP000027466">
    <property type="component" value="Unassembled WGS sequence"/>
</dbReference>
<gene>
    <name evidence="5" type="primary">rplY</name>
    <name evidence="5" type="synonym">ctc</name>
    <name evidence="8" type="ORF">BG61_01305</name>
</gene>
<dbReference type="CDD" id="cd00495">
    <property type="entry name" value="Ribosomal_L25_TL5_CTC"/>
    <property type="match status" value="1"/>
</dbReference>
<evidence type="ECO:0000313" key="8">
    <source>
        <dbReference type="EMBL" id="KDR44830.1"/>
    </source>
</evidence>
<evidence type="ECO:0000256" key="5">
    <source>
        <dbReference type="HAMAP-Rule" id="MF_01334"/>
    </source>
</evidence>
<dbReference type="HAMAP" id="MF_01334">
    <property type="entry name" value="Ribosomal_bL25_CTC"/>
    <property type="match status" value="1"/>
</dbReference>
<dbReference type="Pfam" id="PF14693">
    <property type="entry name" value="Ribosomal_TL5_C"/>
    <property type="match status" value="1"/>
</dbReference>
<dbReference type="PANTHER" id="PTHR33284:SF1">
    <property type="entry name" value="RIBOSOMAL PROTEIN L25_GLN-TRNA SYNTHETASE, ANTI-CODON-BINDING DOMAIN-CONTAINING PROTEIN"/>
    <property type="match status" value="1"/>
</dbReference>
<dbReference type="Pfam" id="PF01386">
    <property type="entry name" value="Ribosomal_L25p"/>
    <property type="match status" value="1"/>
</dbReference>
<dbReference type="InterPro" id="IPR020057">
    <property type="entry name" value="Ribosomal_bL25_b-dom"/>
</dbReference>
<dbReference type="GO" id="GO:0003735">
    <property type="term" value="F:structural constituent of ribosome"/>
    <property type="evidence" value="ECO:0007669"/>
    <property type="project" value="InterPro"/>
</dbReference>
<protein>
    <recommendedName>
        <fullName evidence="5">Large ribosomal subunit protein bL25</fullName>
    </recommendedName>
    <alternativeName>
        <fullName evidence="5">General stress protein CTC</fullName>
    </alternativeName>
</protein>
<keyword evidence="3 5" id="KW-0689">Ribosomal protein</keyword>
<evidence type="ECO:0000256" key="4">
    <source>
        <dbReference type="ARBA" id="ARBA00023274"/>
    </source>
</evidence>
<comment type="function">
    <text evidence="5">This is one of the proteins that binds to the 5S RNA in the ribosome where it forms part of the central protuberance.</text>
</comment>
<sequence length="209" mass="22454">MKVVAFERNLQGTGASRRLRNSGKTPGIVYGADKDVQMVELDHNALWHALKKEVFHSSILDLEVGGKSQPVLLRDVQYHPFKQMVLHVDFQRVDPKKKLHTKVPLHFMNQETNPAVKLAGAVISHVINELEVECLPGDLPEFIEIDLAKIEAGQTMHAKDIVLPKGVALVAHVEAENPVIASATIPAAGVSDAATGGAAATGEGETPAA</sequence>
<keyword evidence="9" id="KW-1185">Reference proteome</keyword>
<dbReference type="Gene3D" id="2.170.120.20">
    <property type="entry name" value="Ribosomal protein L25, beta domain"/>
    <property type="match status" value="1"/>
</dbReference>
<reference evidence="8 9" key="1">
    <citation type="submission" date="2014-03" db="EMBL/GenBank/DDBJ databases">
        <title>Draft Genome Sequences of Four Burkholderia Strains.</title>
        <authorList>
            <person name="Liu X.Y."/>
            <person name="Li C.X."/>
            <person name="Xu J.H."/>
        </authorList>
    </citation>
    <scope>NUCLEOTIDE SEQUENCE [LARGE SCALE GENOMIC DNA]</scope>
    <source>
        <strain evidence="8 9">DSM 50014</strain>
    </source>
</reference>
<evidence type="ECO:0000259" key="6">
    <source>
        <dbReference type="Pfam" id="PF01386"/>
    </source>
</evidence>
<feature type="domain" description="Large ribosomal subunit protein bL25 L25" evidence="6">
    <location>
        <begin position="5"/>
        <end position="90"/>
    </location>
</feature>
<dbReference type="EMBL" id="JFHC01000001">
    <property type="protein sequence ID" value="KDR44830.1"/>
    <property type="molecule type" value="Genomic_DNA"/>
</dbReference>
<dbReference type="GO" id="GO:0006412">
    <property type="term" value="P:translation"/>
    <property type="evidence" value="ECO:0007669"/>
    <property type="project" value="UniProtKB-UniRule"/>
</dbReference>
<dbReference type="InterPro" id="IPR020056">
    <property type="entry name" value="Rbsml_bL25/Gln-tRNA_synth_N"/>
</dbReference>
<dbReference type="InterPro" id="IPR020930">
    <property type="entry name" value="Ribosomal_uL5_bac-type"/>
</dbReference>
<accession>A0A069PWB5</accession>
<evidence type="ECO:0000313" key="9">
    <source>
        <dbReference type="Proteomes" id="UP000027466"/>
    </source>
</evidence>
<keyword evidence="1 5" id="KW-0699">rRNA-binding</keyword>